<comment type="similarity">
    <text evidence="1 3">Belongs to the glycosyl hydrolase 57 family.</text>
</comment>
<dbReference type="InterPro" id="IPR052046">
    <property type="entry name" value="GH57_Enzymes"/>
</dbReference>
<evidence type="ECO:0000256" key="1">
    <source>
        <dbReference type="ARBA" id="ARBA00006821"/>
    </source>
</evidence>
<dbReference type="PANTHER" id="PTHR36306">
    <property type="entry name" value="ALPHA-AMYLASE-RELATED-RELATED"/>
    <property type="match status" value="1"/>
</dbReference>
<evidence type="ECO:0000256" key="3">
    <source>
        <dbReference type="RuleBase" id="RU361196"/>
    </source>
</evidence>
<sequence>MAKVRLAFLWHMHQPLYRAPETGEFLLPWVRLHATRAYYDMAWMLERHPAIRCTVNFTPVLMEQLEAYARGEARDRFLDLSRKRARELLPEERQAVLRSFFMIDWETVVKPMPRYWELLQKRGRDVRYLDLARVASGFSEAELADLQVLFNLGWFGFGAVEDDPGLAALRAKGRGYTEADLDYVLAAQRRVVGEIAPRWRALSERGQVELSSTPYYHPILPLVCDTDSARRALPHLPLPPRFAWPEDARWHVREAIASHERHFGARPAGMWPAEGSVSPEALELLASEGVRWAATDEGVLLHSLPEGTPRPRALYRPWRVQAGARELPMLFRDRGLSDLIGFSYQRTGAAEAAADFTSHLAAIGEAWEDDGQPGPATVGVFLDGENPWEHFQGSGRDFLEALYRRLESSPDLATATLTEATAGAPGPVIPRIHSGSWIEASYRIWMGHEEDRRAWTALGRAREALARVEAAPAPSVTREAIALAHRHLYAAEGSDWYWWYGDDFHTELAVEFDGLFRSYVIAACQLIGAPLPIEALEPIKRAELPAGAEAQPLREPTLLITPTIDGRETTYFEWQGGGVYRPGQARGSMFGGAQAFEALRYGFDLGHLYLRLDPVESPQRATEACSAVRVELLATGVQAQVDFTPACDGVERPGRRDGAPLGRAAFARVMELALPFAELGLAPGERVALALHVLRGGVELERLPRAGYVTLTVPDQDFERIHWRV</sequence>
<dbReference type="Proteomes" id="UP000503640">
    <property type="component" value="Unassembled WGS sequence"/>
</dbReference>
<dbReference type="Gene3D" id="3.20.110.10">
    <property type="entry name" value="Glycoside hydrolase 38, N terminal domain"/>
    <property type="match status" value="1"/>
</dbReference>
<name>A0A7I9VQG5_9BACT</name>
<dbReference type="AlphaFoldDB" id="A0A7I9VQG5"/>
<evidence type="ECO:0000256" key="2">
    <source>
        <dbReference type="ARBA" id="ARBA00023277"/>
    </source>
</evidence>
<evidence type="ECO:0000313" key="5">
    <source>
        <dbReference type="EMBL" id="GEJ58645.1"/>
    </source>
</evidence>
<dbReference type="InterPro" id="IPR011330">
    <property type="entry name" value="Glyco_hydro/deAcase_b/a-brl"/>
</dbReference>
<gene>
    <name evidence="5" type="ORF">AMYX_33860</name>
</gene>
<dbReference type="RefSeq" id="WP_176067393.1">
    <property type="nucleotide sequence ID" value="NZ_BJTG01000008.1"/>
</dbReference>
<reference evidence="6" key="1">
    <citation type="journal article" date="2020" name="Appl. Environ. Microbiol.">
        <title>Diazotrophic Anaeromyxobacter Isolates from Soils.</title>
        <authorList>
            <person name="Masuda Y."/>
            <person name="Yamanaka H."/>
            <person name="Xu Z.X."/>
            <person name="Shiratori Y."/>
            <person name="Aono T."/>
            <person name="Amachi S."/>
            <person name="Senoo K."/>
            <person name="Itoh H."/>
        </authorList>
    </citation>
    <scope>NUCLEOTIDE SEQUENCE [LARGE SCALE GENOMIC DNA]</scope>
    <source>
        <strain evidence="6">R267</strain>
    </source>
</reference>
<proteinExistence type="inferred from homology"/>
<dbReference type="InterPro" id="IPR004300">
    <property type="entry name" value="Glyco_hydro_57_N"/>
</dbReference>
<feature type="domain" description="Glycoside hydrolase family 57 N-terminal" evidence="4">
    <location>
        <begin position="7"/>
        <end position="421"/>
    </location>
</feature>
<dbReference type="EMBL" id="BJTG01000008">
    <property type="protein sequence ID" value="GEJ58645.1"/>
    <property type="molecule type" value="Genomic_DNA"/>
</dbReference>
<dbReference type="CDD" id="cd10796">
    <property type="entry name" value="GH57N_APU"/>
    <property type="match status" value="1"/>
</dbReference>
<protein>
    <submittedName>
        <fullName evidence="5">Glycoside hydrolase</fullName>
    </submittedName>
</protein>
<dbReference type="GO" id="GO:0005975">
    <property type="term" value="P:carbohydrate metabolic process"/>
    <property type="evidence" value="ECO:0007669"/>
    <property type="project" value="InterPro"/>
</dbReference>
<dbReference type="GO" id="GO:0016787">
    <property type="term" value="F:hydrolase activity"/>
    <property type="evidence" value="ECO:0007669"/>
    <property type="project" value="UniProtKB-KW"/>
</dbReference>
<dbReference type="Pfam" id="PF03065">
    <property type="entry name" value="Glyco_hydro_57"/>
    <property type="match status" value="1"/>
</dbReference>
<accession>A0A7I9VQG5</accession>
<keyword evidence="5" id="KW-0378">Hydrolase</keyword>
<evidence type="ECO:0000313" key="6">
    <source>
        <dbReference type="Proteomes" id="UP000503640"/>
    </source>
</evidence>
<comment type="caution">
    <text evidence="5">The sequence shown here is derived from an EMBL/GenBank/DDBJ whole genome shotgun (WGS) entry which is preliminary data.</text>
</comment>
<dbReference type="PANTHER" id="PTHR36306:SF1">
    <property type="entry name" value="ALPHA-AMYLASE-RELATED"/>
    <property type="match status" value="1"/>
</dbReference>
<dbReference type="InterPro" id="IPR027291">
    <property type="entry name" value="Glyco_hydro_38_N_sf"/>
</dbReference>
<keyword evidence="2 3" id="KW-0119">Carbohydrate metabolism</keyword>
<evidence type="ECO:0000259" key="4">
    <source>
        <dbReference type="Pfam" id="PF03065"/>
    </source>
</evidence>
<keyword evidence="6" id="KW-1185">Reference proteome</keyword>
<dbReference type="SUPFAM" id="SSF88713">
    <property type="entry name" value="Glycoside hydrolase/deacetylase"/>
    <property type="match status" value="1"/>
</dbReference>
<organism evidence="5 6">
    <name type="scientific">Anaeromyxobacter diazotrophicus</name>
    <dbReference type="NCBI Taxonomy" id="2590199"/>
    <lineage>
        <taxon>Bacteria</taxon>
        <taxon>Pseudomonadati</taxon>
        <taxon>Myxococcota</taxon>
        <taxon>Myxococcia</taxon>
        <taxon>Myxococcales</taxon>
        <taxon>Cystobacterineae</taxon>
        <taxon>Anaeromyxobacteraceae</taxon>
        <taxon>Anaeromyxobacter</taxon>
    </lineage>
</organism>